<organism evidence="3 4">
    <name type="scientific">Paramecium sonneborni</name>
    <dbReference type="NCBI Taxonomy" id="65129"/>
    <lineage>
        <taxon>Eukaryota</taxon>
        <taxon>Sar</taxon>
        <taxon>Alveolata</taxon>
        <taxon>Ciliophora</taxon>
        <taxon>Intramacronucleata</taxon>
        <taxon>Oligohymenophorea</taxon>
        <taxon>Peniculida</taxon>
        <taxon>Parameciidae</taxon>
        <taxon>Paramecium</taxon>
    </lineage>
</organism>
<dbReference type="OrthoDB" id="304160at2759"/>
<evidence type="ECO:0000313" key="3">
    <source>
        <dbReference type="EMBL" id="CAD8055263.1"/>
    </source>
</evidence>
<keyword evidence="1" id="KW-0175">Coiled coil</keyword>
<reference evidence="3" key="1">
    <citation type="submission" date="2021-01" db="EMBL/GenBank/DDBJ databases">
        <authorList>
            <consortium name="Genoscope - CEA"/>
            <person name="William W."/>
        </authorList>
    </citation>
    <scope>NUCLEOTIDE SEQUENCE</scope>
</reference>
<evidence type="ECO:0000256" key="1">
    <source>
        <dbReference type="SAM" id="Coils"/>
    </source>
</evidence>
<accession>A0A8S1KMC9</accession>
<dbReference type="Proteomes" id="UP000692954">
    <property type="component" value="Unassembled WGS sequence"/>
</dbReference>
<evidence type="ECO:0000256" key="2">
    <source>
        <dbReference type="SAM" id="MobiDB-lite"/>
    </source>
</evidence>
<keyword evidence="4" id="KW-1185">Reference proteome</keyword>
<proteinExistence type="predicted"/>
<dbReference type="AlphaFoldDB" id="A0A8S1KMC9"/>
<protein>
    <submittedName>
        <fullName evidence="3">Uncharacterized protein</fullName>
    </submittedName>
</protein>
<name>A0A8S1KMC9_9CILI</name>
<gene>
    <name evidence="3" type="ORF">PSON_ATCC_30995.1.T0090155</name>
</gene>
<comment type="caution">
    <text evidence="3">The sequence shown here is derived from an EMBL/GenBank/DDBJ whole genome shotgun (WGS) entry which is preliminary data.</text>
</comment>
<sequence>MDLILDQQIAQVEKEEEQISSSSVCSHDSDSSFDLENKVHNKSLLKKPTNEQNGDEQKRNGKFGLKYAKISNRQRQALIERVTSTGCTIKSAAKDLSINFSTAKAIMQIFRREGRITKKIVREIKQKTNKNLGQNSEDIVQKKSQFNEKNEGYVKVEAIQDNNETNLYQQAEEANRHQALIIQQLNAQNIYLQSRVNQLQQDKLQINQKYELLIMQYHQLQQMAHQFLQPCMYQCSTFSQ</sequence>
<dbReference type="EMBL" id="CAJJDN010000009">
    <property type="protein sequence ID" value="CAD8055263.1"/>
    <property type="molecule type" value="Genomic_DNA"/>
</dbReference>
<evidence type="ECO:0000313" key="4">
    <source>
        <dbReference type="Proteomes" id="UP000692954"/>
    </source>
</evidence>
<feature type="region of interest" description="Disordered" evidence="2">
    <location>
        <begin position="42"/>
        <end position="62"/>
    </location>
</feature>
<feature type="coiled-coil region" evidence="1">
    <location>
        <begin position="168"/>
        <end position="216"/>
    </location>
</feature>